<dbReference type="OrthoDB" id="5291434at2"/>
<reference evidence="4 5" key="1">
    <citation type="journal article" date="2017" name="Arch. Microbiol.">
        <title>Mariprofundus micogutta sp. nov., a novel iron-oxidizing zetaproteobacterium isolated from a deep-sea hydrothermal field at the Bayonnaise knoll of the Izu-Ogasawara arc, and a description of Mariprofundales ord. nov. and Zetaproteobacteria classis nov.</title>
        <authorList>
            <person name="Makita H."/>
            <person name="Tanaka E."/>
            <person name="Mitsunobu S."/>
            <person name="Miyazaki M."/>
            <person name="Nunoura T."/>
            <person name="Uematsu K."/>
            <person name="Takaki Y."/>
            <person name="Nishi S."/>
            <person name="Shimamura S."/>
            <person name="Takai K."/>
        </authorList>
    </citation>
    <scope>NUCLEOTIDE SEQUENCE [LARGE SCALE GENOMIC DNA]</scope>
    <source>
        <strain evidence="4 5">ET2</strain>
    </source>
</reference>
<evidence type="ECO:0000313" key="5">
    <source>
        <dbReference type="Proteomes" id="UP000231632"/>
    </source>
</evidence>
<dbReference type="GO" id="GO:0061630">
    <property type="term" value="F:ubiquitin protein ligase activity"/>
    <property type="evidence" value="ECO:0007669"/>
    <property type="project" value="UniProtKB-EC"/>
</dbReference>
<dbReference type="InterPro" id="IPR011042">
    <property type="entry name" value="6-blade_b-propeller_TolB-like"/>
</dbReference>
<dbReference type="AlphaFoldDB" id="A0A1L8CP48"/>
<evidence type="ECO:0000256" key="3">
    <source>
        <dbReference type="SAM" id="SignalP"/>
    </source>
</evidence>
<keyword evidence="3" id="KW-0732">Signal</keyword>
<name>A0A1L8CP48_9PROT</name>
<feature type="repeat" description="NHL" evidence="2">
    <location>
        <begin position="72"/>
        <end position="113"/>
    </location>
</feature>
<feature type="repeat" description="NHL" evidence="2">
    <location>
        <begin position="32"/>
        <end position="71"/>
    </location>
</feature>
<keyword evidence="5" id="KW-1185">Reference proteome</keyword>
<protein>
    <submittedName>
        <fullName evidence="4">Tripartite motif-containing protein 71</fullName>
        <ecNumber evidence="4">2.3.2.27</ecNumber>
    </submittedName>
</protein>
<evidence type="ECO:0000313" key="4">
    <source>
        <dbReference type="EMBL" id="GAV20678.1"/>
    </source>
</evidence>
<dbReference type="Gene3D" id="2.120.10.30">
    <property type="entry name" value="TolB, C-terminal domain"/>
    <property type="match status" value="4"/>
</dbReference>
<feature type="repeat" description="NHL" evidence="2">
    <location>
        <begin position="191"/>
        <end position="222"/>
    </location>
</feature>
<feature type="chain" id="PRO_5012205533" evidence="3">
    <location>
        <begin position="20"/>
        <end position="318"/>
    </location>
</feature>
<gene>
    <name evidence="4" type="ORF">MMIC_P1650</name>
</gene>
<dbReference type="SUPFAM" id="SSF101898">
    <property type="entry name" value="NHL repeat"/>
    <property type="match status" value="1"/>
</dbReference>
<dbReference type="InterPro" id="IPR050952">
    <property type="entry name" value="TRIM-NHL_E3_ligases"/>
</dbReference>
<dbReference type="PROSITE" id="PS51257">
    <property type="entry name" value="PROKAR_LIPOPROTEIN"/>
    <property type="match status" value="1"/>
</dbReference>
<dbReference type="PROSITE" id="PS51125">
    <property type="entry name" value="NHL"/>
    <property type="match status" value="6"/>
</dbReference>
<dbReference type="InterPro" id="IPR001258">
    <property type="entry name" value="NHL_repeat"/>
</dbReference>
<feature type="repeat" description="NHL" evidence="2">
    <location>
        <begin position="243"/>
        <end position="269"/>
    </location>
</feature>
<keyword evidence="4" id="KW-0808">Transferase</keyword>
<feature type="repeat" description="NHL" evidence="2">
    <location>
        <begin position="121"/>
        <end position="160"/>
    </location>
</feature>
<organism evidence="4 5">
    <name type="scientific">Mariprofundus micogutta</name>
    <dbReference type="NCBI Taxonomy" id="1921010"/>
    <lineage>
        <taxon>Bacteria</taxon>
        <taxon>Pseudomonadati</taxon>
        <taxon>Pseudomonadota</taxon>
        <taxon>Candidatius Mariprofundia</taxon>
        <taxon>Mariprofundales</taxon>
        <taxon>Mariprofundaceae</taxon>
        <taxon>Mariprofundus</taxon>
    </lineage>
</organism>
<accession>A0A1L8CP48</accession>
<dbReference type="EMBL" id="BDFD01000013">
    <property type="protein sequence ID" value="GAV20678.1"/>
    <property type="molecule type" value="Genomic_DNA"/>
</dbReference>
<dbReference type="Proteomes" id="UP000231632">
    <property type="component" value="Unassembled WGS sequence"/>
</dbReference>
<keyword evidence="4" id="KW-0012">Acyltransferase</keyword>
<dbReference type="EC" id="2.3.2.27" evidence="4"/>
<evidence type="ECO:0000256" key="1">
    <source>
        <dbReference type="ARBA" id="ARBA00022737"/>
    </source>
</evidence>
<sequence>MISRLLPSLFGLLIVTLLAACTGNPANVHTWGGLGDGSGQFNEPFDVAVDQQGDVYVTDVRNKRVQKFTADGDFILAFGQALFEKPAGIATGQDGTIWVTDYDLDRILHFDGNGQLIAVWGEAGEEPGLFASPVDVAVNSSGLVYVVDQYHHRIQQFTPEGLFIRNWGRKGKVNVVSSALNFLRPDDHEDEFYYPSRIAIGSDDRVYVSDSYNNRVQVFTSEGDFLQSIGGMGLWGSRFRISSGLVIAADNSIFVADFYNNRIQHFDQKGHFISAWGGADHLNGPTGVALTPDGSVVVADWGNHRIQQFSPRCALVHL</sequence>
<dbReference type="STRING" id="1921010.MMIC_P1650"/>
<dbReference type="GO" id="GO:0008270">
    <property type="term" value="F:zinc ion binding"/>
    <property type="evidence" value="ECO:0007669"/>
    <property type="project" value="UniProtKB-KW"/>
</dbReference>
<dbReference type="PANTHER" id="PTHR24104">
    <property type="entry name" value="E3 UBIQUITIN-PROTEIN LIGASE NHLRC1-RELATED"/>
    <property type="match status" value="1"/>
</dbReference>
<dbReference type="Pfam" id="PF01436">
    <property type="entry name" value="NHL"/>
    <property type="match status" value="5"/>
</dbReference>
<feature type="signal peptide" evidence="3">
    <location>
        <begin position="1"/>
        <end position="19"/>
    </location>
</feature>
<feature type="repeat" description="NHL" evidence="2">
    <location>
        <begin position="270"/>
        <end position="312"/>
    </location>
</feature>
<dbReference type="PANTHER" id="PTHR24104:SF25">
    <property type="entry name" value="PROTEIN LIN-41"/>
    <property type="match status" value="1"/>
</dbReference>
<dbReference type="RefSeq" id="WP_072659976.1">
    <property type="nucleotide sequence ID" value="NZ_BDFD01000013.1"/>
</dbReference>
<dbReference type="CDD" id="cd05819">
    <property type="entry name" value="NHL"/>
    <property type="match status" value="1"/>
</dbReference>
<evidence type="ECO:0000256" key="2">
    <source>
        <dbReference type="PROSITE-ProRule" id="PRU00504"/>
    </source>
</evidence>
<comment type="caution">
    <text evidence="4">The sequence shown here is derived from an EMBL/GenBank/DDBJ whole genome shotgun (WGS) entry which is preliminary data.</text>
</comment>
<proteinExistence type="predicted"/>
<keyword evidence="1" id="KW-0677">Repeat</keyword>